<sequence>MKATQLHAITARQDGVITLGQARATGMSESAVSRRVTTGQWRRLRRGVFLRADHPLTHAAALRAAVYGSGPDAVAYGPSAAWWHGLTEAPPTRHWVTVPRGRPASPDPSIRMRRRDLSWEDIGTFRGLGATELPLTALEAAVELRDGSTLLDRVLQRHTALPILIAVHERNRGRAGTAAADRLLRSAGEGGHSEAERILHRLLRSAGLTGWSAHVWDRGFEIDVAFAAQRLAIEVDGWAWHRDPARFNRDAERQNILVNAGWHVLRFTWHRLTLDPEGVLAEIRTALARR</sequence>
<dbReference type="SUPFAM" id="SSF52980">
    <property type="entry name" value="Restriction endonuclease-like"/>
    <property type="match status" value="1"/>
</dbReference>
<evidence type="ECO:0000259" key="1">
    <source>
        <dbReference type="Pfam" id="PF13338"/>
    </source>
</evidence>
<evidence type="ECO:0000259" key="2">
    <source>
        <dbReference type="Pfam" id="PF18741"/>
    </source>
</evidence>
<gene>
    <name evidence="3" type="ORF">ACFQS9_22255</name>
</gene>
<dbReference type="RefSeq" id="WP_378408707.1">
    <property type="nucleotide sequence ID" value="NZ_JBHTCS010000028.1"/>
</dbReference>
<dbReference type="EMBL" id="JBHTCS010000028">
    <property type="protein sequence ID" value="MFC7450627.1"/>
    <property type="molecule type" value="Genomic_DNA"/>
</dbReference>
<dbReference type="Pfam" id="PF18741">
    <property type="entry name" value="MTES_1575"/>
    <property type="match status" value="1"/>
</dbReference>
<protein>
    <submittedName>
        <fullName evidence="3">DUF559 domain-containing protein</fullName>
    </submittedName>
</protein>
<evidence type="ECO:0000313" key="4">
    <source>
        <dbReference type="Proteomes" id="UP001596484"/>
    </source>
</evidence>
<dbReference type="Gene3D" id="3.40.960.10">
    <property type="entry name" value="VSR Endonuclease"/>
    <property type="match status" value="1"/>
</dbReference>
<keyword evidence="4" id="KW-1185">Reference proteome</keyword>
<organism evidence="3 4">
    <name type="scientific">Rhodococcus daqingensis</name>
    <dbReference type="NCBI Taxonomy" id="2479363"/>
    <lineage>
        <taxon>Bacteria</taxon>
        <taxon>Bacillati</taxon>
        <taxon>Actinomycetota</taxon>
        <taxon>Actinomycetes</taxon>
        <taxon>Mycobacteriales</taxon>
        <taxon>Nocardiaceae</taxon>
        <taxon>Rhodococcus</taxon>
    </lineage>
</organism>
<feature type="domain" description="AbiEi antitoxin N-terminal" evidence="1">
    <location>
        <begin position="10"/>
        <end position="51"/>
    </location>
</feature>
<comment type="caution">
    <text evidence="3">The sequence shown here is derived from an EMBL/GenBank/DDBJ whole genome shotgun (WGS) entry which is preliminary data.</text>
</comment>
<dbReference type="InterPro" id="IPR011335">
    <property type="entry name" value="Restrct_endonuc-II-like"/>
</dbReference>
<accession>A0ABW2S3A8</accession>
<dbReference type="Pfam" id="PF13338">
    <property type="entry name" value="AbiEi_4"/>
    <property type="match status" value="1"/>
</dbReference>
<dbReference type="InterPro" id="IPR025159">
    <property type="entry name" value="AbiEi_N"/>
</dbReference>
<feature type="domain" description="Restriction endonuclease type II-like" evidence="2">
    <location>
        <begin position="200"/>
        <end position="287"/>
    </location>
</feature>
<dbReference type="InterPro" id="IPR049468">
    <property type="entry name" value="Restrct_endonuc-II-like_dom"/>
</dbReference>
<evidence type="ECO:0000313" key="3">
    <source>
        <dbReference type="EMBL" id="MFC7450627.1"/>
    </source>
</evidence>
<proteinExistence type="predicted"/>
<reference evidence="4" key="1">
    <citation type="journal article" date="2019" name="Int. J. Syst. Evol. Microbiol.">
        <title>The Global Catalogue of Microorganisms (GCM) 10K type strain sequencing project: providing services to taxonomists for standard genome sequencing and annotation.</title>
        <authorList>
            <consortium name="The Broad Institute Genomics Platform"/>
            <consortium name="The Broad Institute Genome Sequencing Center for Infectious Disease"/>
            <person name="Wu L."/>
            <person name="Ma J."/>
        </authorList>
    </citation>
    <scope>NUCLEOTIDE SEQUENCE [LARGE SCALE GENOMIC DNA]</scope>
    <source>
        <strain evidence="4">ICMP 19430</strain>
    </source>
</reference>
<name>A0ABW2S3A8_9NOCA</name>
<dbReference type="Proteomes" id="UP001596484">
    <property type="component" value="Unassembled WGS sequence"/>
</dbReference>